<dbReference type="InterPro" id="IPR005467">
    <property type="entry name" value="His_kinase_dom"/>
</dbReference>
<dbReference type="SMART" id="SM00086">
    <property type="entry name" value="PAC"/>
    <property type="match status" value="4"/>
</dbReference>
<evidence type="ECO:0000259" key="9">
    <source>
        <dbReference type="PROSITE" id="PS50113"/>
    </source>
</evidence>
<dbReference type="EMBL" id="SRXV01000002">
    <property type="protein sequence ID" value="TGY93060.1"/>
    <property type="molecule type" value="Genomic_DNA"/>
</dbReference>
<dbReference type="RefSeq" id="WP_135944777.1">
    <property type="nucleotide sequence ID" value="NZ_BMEI01000002.1"/>
</dbReference>
<evidence type="ECO:0000313" key="10">
    <source>
        <dbReference type="EMBL" id="TGY93060.1"/>
    </source>
</evidence>
<keyword evidence="5" id="KW-0418">Kinase</keyword>
<feature type="domain" description="Histidine kinase" evidence="7">
    <location>
        <begin position="770"/>
        <end position="983"/>
    </location>
</feature>
<keyword evidence="4" id="KW-0808">Transferase</keyword>
<evidence type="ECO:0000256" key="3">
    <source>
        <dbReference type="ARBA" id="ARBA00022553"/>
    </source>
</evidence>
<evidence type="ECO:0000256" key="5">
    <source>
        <dbReference type="ARBA" id="ARBA00022777"/>
    </source>
</evidence>
<protein>
    <recommendedName>
        <fullName evidence="2">histidine kinase</fullName>
        <ecNumber evidence="2">2.7.13.3</ecNumber>
    </recommendedName>
</protein>
<dbReference type="PROSITE" id="PS50113">
    <property type="entry name" value="PAC"/>
    <property type="match status" value="1"/>
</dbReference>
<dbReference type="SMART" id="SM00388">
    <property type="entry name" value="HisKA"/>
    <property type="match status" value="1"/>
</dbReference>
<organism evidence="10 11">
    <name type="scientific">Marinicauda pacifica</name>
    <dbReference type="NCBI Taxonomy" id="1133559"/>
    <lineage>
        <taxon>Bacteria</taxon>
        <taxon>Pseudomonadati</taxon>
        <taxon>Pseudomonadota</taxon>
        <taxon>Alphaproteobacteria</taxon>
        <taxon>Maricaulales</taxon>
        <taxon>Maricaulaceae</taxon>
        <taxon>Marinicauda</taxon>
    </lineage>
</organism>
<dbReference type="Pfam" id="PF00512">
    <property type="entry name" value="HisKA"/>
    <property type="match status" value="1"/>
</dbReference>
<evidence type="ECO:0000256" key="1">
    <source>
        <dbReference type="ARBA" id="ARBA00000085"/>
    </source>
</evidence>
<dbReference type="InterPro" id="IPR000014">
    <property type="entry name" value="PAS"/>
</dbReference>
<evidence type="ECO:0000256" key="2">
    <source>
        <dbReference type="ARBA" id="ARBA00012438"/>
    </source>
</evidence>
<evidence type="ECO:0000259" key="8">
    <source>
        <dbReference type="PROSITE" id="PS50112"/>
    </source>
</evidence>
<dbReference type="InterPro" id="IPR003594">
    <property type="entry name" value="HATPase_dom"/>
</dbReference>
<name>A0A4S2HAV2_9PROT</name>
<dbReference type="InterPro" id="IPR036890">
    <property type="entry name" value="HATPase_C_sf"/>
</dbReference>
<dbReference type="CDD" id="cd00082">
    <property type="entry name" value="HisKA"/>
    <property type="match status" value="1"/>
</dbReference>
<evidence type="ECO:0000256" key="4">
    <source>
        <dbReference type="ARBA" id="ARBA00022679"/>
    </source>
</evidence>
<gene>
    <name evidence="10" type="ORF">E5162_08335</name>
</gene>
<dbReference type="Pfam" id="PF02518">
    <property type="entry name" value="HATPase_c"/>
    <property type="match status" value="1"/>
</dbReference>
<reference evidence="10 11" key="1">
    <citation type="journal article" date="2013" name="Int. J. Syst. Evol. Microbiol.">
        <title>Marinicauda pacifica gen. nov., sp. nov., a prosthecate alphaproteobacterium of the family Hyphomonadaceae isolated from deep seawater.</title>
        <authorList>
            <person name="Zhang X.Y."/>
            <person name="Li G.W."/>
            <person name="Wang C.S."/>
            <person name="Zhang Y.J."/>
            <person name="Xu X.W."/>
            <person name="Li H."/>
            <person name="Liu A."/>
            <person name="Liu C."/>
            <person name="Xie B.B."/>
            <person name="Qin Q.L."/>
            <person name="Xu Z."/>
            <person name="Chen X.L."/>
            <person name="Zhou B.C."/>
            <person name="Zhang Y.Z."/>
        </authorList>
    </citation>
    <scope>NUCLEOTIDE SEQUENCE [LARGE SCALE GENOMIC DNA]</scope>
    <source>
        <strain evidence="10 11">P-1 km-3</strain>
    </source>
</reference>
<dbReference type="GO" id="GO:0000155">
    <property type="term" value="F:phosphorelay sensor kinase activity"/>
    <property type="evidence" value="ECO:0007669"/>
    <property type="project" value="InterPro"/>
</dbReference>
<dbReference type="SMART" id="SM00387">
    <property type="entry name" value="HATPase_c"/>
    <property type="match status" value="1"/>
</dbReference>
<evidence type="ECO:0000313" key="11">
    <source>
        <dbReference type="Proteomes" id="UP000305451"/>
    </source>
</evidence>
<dbReference type="InterPro" id="IPR001610">
    <property type="entry name" value="PAC"/>
</dbReference>
<dbReference type="InterPro" id="IPR000700">
    <property type="entry name" value="PAS-assoc_C"/>
</dbReference>
<dbReference type="OrthoDB" id="9795133at2"/>
<dbReference type="InterPro" id="IPR004358">
    <property type="entry name" value="Sig_transdc_His_kin-like_C"/>
</dbReference>
<evidence type="ECO:0000259" key="7">
    <source>
        <dbReference type="PROSITE" id="PS50109"/>
    </source>
</evidence>
<comment type="catalytic activity">
    <reaction evidence="1">
        <text>ATP + protein L-histidine = ADP + protein N-phospho-L-histidine.</text>
        <dbReference type="EC" id="2.7.13.3"/>
    </reaction>
</comment>
<dbReference type="SUPFAM" id="SSF55785">
    <property type="entry name" value="PYP-like sensor domain (PAS domain)"/>
    <property type="match status" value="5"/>
</dbReference>
<dbReference type="InterPro" id="IPR036097">
    <property type="entry name" value="HisK_dim/P_sf"/>
</dbReference>
<feature type="coiled-coil region" evidence="6">
    <location>
        <begin position="740"/>
        <end position="767"/>
    </location>
</feature>
<dbReference type="PANTHER" id="PTHR43304">
    <property type="entry name" value="PHYTOCHROME-LIKE PROTEIN CPH1"/>
    <property type="match status" value="1"/>
</dbReference>
<dbReference type="SMART" id="SM00091">
    <property type="entry name" value="PAS"/>
    <property type="match status" value="2"/>
</dbReference>
<dbReference type="Gene3D" id="3.30.450.20">
    <property type="entry name" value="PAS domain"/>
    <property type="match status" value="6"/>
</dbReference>
<evidence type="ECO:0000256" key="6">
    <source>
        <dbReference type="SAM" id="Coils"/>
    </source>
</evidence>
<feature type="domain" description="PAS" evidence="8">
    <location>
        <begin position="626"/>
        <end position="697"/>
    </location>
</feature>
<keyword evidence="11" id="KW-1185">Reference proteome</keyword>
<proteinExistence type="predicted"/>
<dbReference type="AlphaFoldDB" id="A0A4S2HAV2"/>
<dbReference type="Gene3D" id="3.30.565.10">
    <property type="entry name" value="Histidine kinase-like ATPase, C-terminal domain"/>
    <property type="match status" value="1"/>
</dbReference>
<dbReference type="SUPFAM" id="SSF55874">
    <property type="entry name" value="ATPase domain of HSP90 chaperone/DNA topoisomerase II/histidine kinase"/>
    <property type="match status" value="1"/>
</dbReference>
<dbReference type="NCBIfam" id="TIGR00229">
    <property type="entry name" value="sensory_box"/>
    <property type="match status" value="1"/>
</dbReference>
<sequence length="989" mass="109753">MTEMSRSVIFEAFDAFPQACAVVDADLRILQTNPALCSLAGRSAKALTGLGFNTLLADRLDIDLVRSSLSTDSPLSGLSCLISRSDGAPAPVTLDVRLLPSSPDCRLLVVTPRASPASPTQETHGLSGTYRLDLAHRQARVSPALEHFLTGRARDGRISVEAWLKAIHATDRARIKDRLRAVSGHRLDVHAFECRMRRHDGAWRQMRHQFRVLTHGRRGQPLAFSGIVHDATRTAATGPETDPRLRLACQAADLCAWSYDFEADEGHSTGRLHTGQEGPFCYSDWRSRVHPDDRSRVSAAFLALQFGATMEERYRIRDETGSEQTHVCHAEPCDSAGQAYGFTRLAESASAEAVASTPEINTVDQAAARSMRVASITAWTRDMTSDRMTISGPLCERLDLDQVDGSFSFSKWKDCVHPDDWPRLVDLCRSNFETAPNGEINYRIRDKNQQYIHVRARGGVSEQTPDGQVLTLAGVLSETDEVEHLREQLAVTERARAEAAAAANITAWFHEIATGRLTLEGPLCPAIELAEAFSDGGTRLVLDAEDWRSAIHEDDLHGLLSGLGRLAPDHQEDFEVRIRTRDGDYRWINLRGGVSQVGPDGAPTRLSGFITDITERRVLEKDLALEKARLDSIYQQTPALLHTMDKHGNTLMVNRHWVARLGYREDEVIGRPGLIVVHPDDRERVARTLLPQTLEKGELVREPVRLVTSQGEVLETRISAFAEYDLSGTPRAAHAVFEDLTDIQAARKELEARAEELERTNRELNRFATVASHDLQEPLRKIAAFSGLLRRRYQDRLDEDGLSSLDFLVDAAGRMRTLIDDLLGYSRASSRPLKTSRIELESVVEALLKELGVLIEETGAIIEIDALPAVYGDTTLLRLLFQNLITNAIKYRGQDAPYIRIGSVRAGDSWRIHVMDNGIGIEGKFFNKIFDPFQRLHARGDYEGTGIGLAICQQAAERHGGRIWVDSAPGRGSSFYFTLPTGTAEDVPD</sequence>
<dbReference type="Gene3D" id="1.10.287.130">
    <property type="match status" value="1"/>
</dbReference>
<dbReference type="PROSITE" id="PS50112">
    <property type="entry name" value="PAS"/>
    <property type="match status" value="1"/>
</dbReference>
<dbReference type="Pfam" id="PF08448">
    <property type="entry name" value="PAS_4"/>
    <property type="match status" value="1"/>
</dbReference>
<dbReference type="InterPro" id="IPR013656">
    <property type="entry name" value="PAS_4"/>
</dbReference>
<feature type="domain" description="PAC" evidence="9">
    <location>
        <begin position="572"/>
        <end position="625"/>
    </location>
</feature>
<dbReference type="PANTHER" id="PTHR43304:SF1">
    <property type="entry name" value="PAC DOMAIN-CONTAINING PROTEIN"/>
    <property type="match status" value="1"/>
</dbReference>
<dbReference type="PROSITE" id="PS50109">
    <property type="entry name" value="HIS_KIN"/>
    <property type="match status" value="1"/>
</dbReference>
<dbReference type="InterPro" id="IPR052162">
    <property type="entry name" value="Sensor_kinase/Photoreceptor"/>
</dbReference>
<dbReference type="FunFam" id="3.30.565.10:FF:000006">
    <property type="entry name" value="Sensor histidine kinase WalK"/>
    <property type="match status" value="1"/>
</dbReference>
<dbReference type="InterPro" id="IPR003661">
    <property type="entry name" value="HisK_dim/P_dom"/>
</dbReference>
<dbReference type="Proteomes" id="UP000305451">
    <property type="component" value="Unassembled WGS sequence"/>
</dbReference>
<dbReference type="Pfam" id="PF08447">
    <property type="entry name" value="PAS_3"/>
    <property type="match status" value="5"/>
</dbReference>
<dbReference type="InterPro" id="IPR013655">
    <property type="entry name" value="PAS_fold_3"/>
</dbReference>
<dbReference type="CDD" id="cd00130">
    <property type="entry name" value="PAS"/>
    <property type="match status" value="1"/>
</dbReference>
<dbReference type="EC" id="2.7.13.3" evidence="2"/>
<keyword evidence="6" id="KW-0175">Coiled coil</keyword>
<dbReference type="SUPFAM" id="SSF47384">
    <property type="entry name" value="Homodimeric domain of signal transducing histidine kinase"/>
    <property type="match status" value="1"/>
</dbReference>
<dbReference type="InterPro" id="IPR035965">
    <property type="entry name" value="PAS-like_dom_sf"/>
</dbReference>
<comment type="caution">
    <text evidence="10">The sequence shown here is derived from an EMBL/GenBank/DDBJ whole genome shotgun (WGS) entry which is preliminary data.</text>
</comment>
<accession>A0A4S2HAV2</accession>
<keyword evidence="3" id="KW-0597">Phosphoprotein</keyword>
<dbReference type="PRINTS" id="PR00344">
    <property type="entry name" value="BCTRLSENSOR"/>
</dbReference>